<proteinExistence type="predicted"/>
<feature type="modified residue" description="4-aspartylphosphate" evidence="1">
    <location>
        <position position="66"/>
    </location>
</feature>
<evidence type="ECO:0000313" key="3">
    <source>
        <dbReference type="EMBL" id="SDP76419.1"/>
    </source>
</evidence>
<dbReference type="PANTHER" id="PTHR44520:SF1">
    <property type="entry name" value="TWO-COMPONENT SYSTEM REGULATORY PROTEIN"/>
    <property type="match status" value="1"/>
</dbReference>
<reference evidence="3 4" key="1">
    <citation type="submission" date="2016-10" db="EMBL/GenBank/DDBJ databases">
        <authorList>
            <person name="de Groot N.N."/>
        </authorList>
    </citation>
    <scope>NUCLEOTIDE SEQUENCE [LARGE SCALE GENOMIC DNA]</scope>
    <source>
        <strain evidence="3 4">DSM 12130</strain>
    </source>
</reference>
<dbReference type="SUPFAM" id="SSF52172">
    <property type="entry name" value="CheY-like"/>
    <property type="match status" value="1"/>
</dbReference>
<keyword evidence="1" id="KW-0597">Phosphoprotein</keyword>
<dbReference type="Pfam" id="PF00072">
    <property type="entry name" value="Response_reg"/>
    <property type="match status" value="1"/>
</dbReference>
<dbReference type="PANTHER" id="PTHR44520">
    <property type="entry name" value="RESPONSE REGULATOR RCP1-RELATED"/>
    <property type="match status" value="1"/>
</dbReference>
<dbReference type="InterPro" id="IPR011006">
    <property type="entry name" value="CheY-like_superfamily"/>
</dbReference>
<accession>A0A1H0VCW6</accession>
<feature type="domain" description="Response regulatory" evidence="2">
    <location>
        <begin position="5"/>
        <end position="133"/>
    </location>
</feature>
<dbReference type="GO" id="GO:0000160">
    <property type="term" value="P:phosphorelay signal transduction system"/>
    <property type="evidence" value="ECO:0007669"/>
    <property type="project" value="InterPro"/>
</dbReference>
<protein>
    <submittedName>
        <fullName evidence="3">Response regulator receiver domain-containing protein</fullName>
    </submittedName>
</protein>
<dbReference type="OrthoDB" id="9793549at2"/>
<dbReference type="STRING" id="91360.SAMN05660330_04003"/>
<evidence type="ECO:0000256" key="1">
    <source>
        <dbReference type="PROSITE-ProRule" id="PRU00169"/>
    </source>
</evidence>
<evidence type="ECO:0000313" key="4">
    <source>
        <dbReference type="Proteomes" id="UP000199073"/>
    </source>
</evidence>
<name>A0A1H0VCW6_9BACT</name>
<dbReference type="InterPro" id="IPR001789">
    <property type="entry name" value="Sig_transdc_resp-reg_receiver"/>
</dbReference>
<keyword evidence="4" id="KW-1185">Reference proteome</keyword>
<dbReference type="CDD" id="cd17557">
    <property type="entry name" value="REC_Rcp-like"/>
    <property type="match status" value="1"/>
</dbReference>
<dbReference type="EMBL" id="FNJI01000046">
    <property type="protein sequence ID" value="SDP76419.1"/>
    <property type="molecule type" value="Genomic_DNA"/>
</dbReference>
<gene>
    <name evidence="3" type="ORF">SAMN05660330_04003</name>
</gene>
<dbReference type="SMART" id="SM00448">
    <property type="entry name" value="REC"/>
    <property type="match status" value="1"/>
</dbReference>
<evidence type="ECO:0000259" key="2">
    <source>
        <dbReference type="PROSITE" id="PS50110"/>
    </source>
</evidence>
<organism evidence="3 4">
    <name type="scientific">Desulforhopalus singaporensis</name>
    <dbReference type="NCBI Taxonomy" id="91360"/>
    <lineage>
        <taxon>Bacteria</taxon>
        <taxon>Pseudomonadati</taxon>
        <taxon>Thermodesulfobacteriota</taxon>
        <taxon>Desulfobulbia</taxon>
        <taxon>Desulfobulbales</taxon>
        <taxon>Desulfocapsaceae</taxon>
        <taxon>Desulforhopalus</taxon>
    </lineage>
</organism>
<dbReference type="Gene3D" id="3.40.50.2300">
    <property type="match status" value="1"/>
</dbReference>
<dbReference type="InterPro" id="IPR052893">
    <property type="entry name" value="TCS_response_regulator"/>
</dbReference>
<dbReference type="PROSITE" id="PS50110">
    <property type="entry name" value="RESPONSE_REGULATORY"/>
    <property type="match status" value="1"/>
</dbReference>
<dbReference type="Proteomes" id="UP000199073">
    <property type="component" value="Unassembled WGS sequence"/>
</dbReference>
<sequence length="144" mass="16228">MNNPAILLVEDNPKDVIFTLRALNKSNLLNEIVVTRNGEEALDYLFCKGKFAKRDSNELPAVVLLDLKLPKIDGFEVLRRIRSNERTRLVPVVILTSSNDEKDLNTCYKLGANSYVTKPVSFSDFSKVISGLGCYWVLTNNNPH</sequence>
<dbReference type="RefSeq" id="WP_092225898.1">
    <property type="nucleotide sequence ID" value="NZ_FNJI01000046.1"/>
</dbReference>
<dbReference type="AlphaFoldDB" id="A0A1H0VCW6"/>